<dbReference type="STRING" id="1630136.AS592_04030"/>
<gene>
    <name evidence="2" type="ORF">AS592_04030</name>
</gene>
<dbReference type="OrthoDB" id="5333064at2"/>
<evidence type="ECO:0008006" key="4">
    <source>
        <dbReference type="Google" id="ProtNLM"/>
    </source>
</evidence>
<evidence type="ECO:0000313" key="2">
    <source>
        <dbReference type="EMBL" id="KYJ85490.1"/>
    </source>
</evidence>
<dbReference type="AlphaFoldDB" id="A0A151CD89"/>
<comment type="caution">
    <text evidence="2">The sequence shown here is derived from an EMBL/GenBank/DDBJ whole genome shotgun (WGS) entry which is preliminary data.</text>
</comment>
<dbReference type="Gene3D" id="3.30.310.70">
    <property type="entry name" value="TT1751-like domain"/>
    <property type="match status" value="2"/>
</dbReference>
<sequence length="310" mass="34497">MKQIMKGLLLIAVILTGSTAASTADIQVFTADNSKGEITPATIEAAFKKAGFYISANRDMNGPFKKQFKESTFDVYNLFTFFSKEITLELVKKYPNIGLFAPMSMSIYTKKGEKTISVSSLTPEAMAKIMQIPVDNKALAKVGKMVKEALKLALPGGSFETLPYTVQKPTGPLVSSYHTELDEEDLNTAKEDFQMEFEGELASNGFVMAGFNALGDDFEKKNFNEYDFYDVYSICKLPVIYTVAKVHPEAGAFAPCSLIMYKKKNEKEMHLAFPSVYNWISSMDIKDKASLDVLLEAQKSMNKILLELTE</sequence>
<dbReference type="Proteomes" id="UP000075359">
    <property type="component" value="Unassembled WGS sequence"/>
</dbReference>
<keyword evidence="1" id="KW-0732">Signal</keyword>
<evidence type="ECO:0000256" key="1">
    <source>
        <dbReference type="SAM" id="SignalP"/>
    </source>
</evidence>
<organism evidence="2 3">
    <name type="scientific">Sulfurovum riftiae</name>
    <dbReference type="NCBI Taxonomy" id="1630136"/>
    <lineage>
        <taxon>Bacteria</taxon>
        <taxon>Pseudomonadati</taxon>
        <taxon>Campylobacterota</taxon>
        <taxon>Epsilonproteobacteria</taxon>
        <taxon>Campylobacterales</taxon>
        <taxon>Sulfurovaceae</taxon>
        <taxon>Sulfurovum</taxon>
    </lineage>
</organism>
<dbReference type="RefSeq" id="WP_067332618.1">
    <property type="nucleotide sequence ID" value="NZ_LNKT01000072.1"/>
</dbReference>
<protein>
    <recommendedName>
        <fullName evidence="4">DUF302 domain-containing protein</fullName>
    </recommendedName>
</protein>
<feature type="chain" id="PRO_5007578359" description="DUF302 domain-containing protein" evidence="1">
    <location>
        <begin position="24"/>
        <end position="310"/>
    </location>
</feature>
<reference evidence="2 3" key="1">
    <citation type="submission" date="2015-11" db="EMBL/GenBank/DDBJ databases">
        <title>Draft genome of Sulfurovum riftiae 1812E, a member of the Epsilonproteobacteria isolated from the tube of the deep-sea hydrothermal vent tubewom Riftia pachyptila.</title>
        <authorList>
            <person name="Vetriani C."/>
            <person name="Giovannelli D."/>
        </authorList>
    </citation>
    <scope>NUCLEOTIDE SEQUENCE [LARGE SCALE GENOMIC DNA]</scope>
    <source>
        <strain evidence="2 3">1812E</strain>
    </source>
</reference>
<proteinExistence type="predicted"/>
<dbReference type="EMBL" id="LNKT01000072">
    <property type="protein sequence ID" value="KYJ85490.1"/>
    <property type="molecule type" value="Genomic_DNA"/>
</dbReference>
<dbReference type="PANTHER" id="PTHR38342">
    <property type="entry name" value="SLR5037 PROTEIN"/>
    <property type="match status" value="1"/>
</dbReference>
<keyword evidence="3" id="KW-1185">Reference proteome</keyword>
<evidence type="ECO:0000313" key="3">
    <source>
        <dbReference type="Proteomes" id="UP000075359"/>
    </source>
</evidence>
<dbReference type="PANTHER" id="PTHR38342:SF1">
    <property type="entry name" value="SLR5037 PROTEIN"/>
    <property type="match status" value="1"/>
</dbReference>
<accession>A0A151CD89</accession>
<dbReference type="InterPro" id="IPR035923">
    <property type="entry name" value="TT1751-like_sf"/>
</dbReference>
<feature type="signal peptide" evidence="1">
    <location>
        <begin position="1"/>
        <end position="23"/>
    </location>
</feature>
<dbReference type="SUPFAM" id="SSF103247">
    <property type="entry name" value="TT1751-like"/>
    <property type="match status" value="2"/>
</dbReference>
<name>A0A151CD89_9BACT</name>